<dbReference type="GeneID" id="101851118"/>
<feature type="transmembrane region" description="Helical" evidence="12">
    <location>
        <begin position="252"/>
        <end position="276"/>
    </location>
</feature>
<evidence type="ECO:0000256" key="13">
    <source>
        <dbReference type="SAM" id="SignalP"/>
    </source>
</evidence>
<dbReference type="RefSeq" id="XP_005096585.1">
    <property type="nucleotide sequence ID" value="XM_005096528.3"/>
</dbReference>
<feature type="transmembrane region" description="Helical" evidence="12">
    <location>
        <begin position="305"/>
        <end position="324"/>
    </location>
</feature>
<feature type="signal peptide" evidence="13">
    <location>
        <begin position="1"/>
        <end position="25"/>
    </location>
</feature>
<sequence>MDKLLEASVIFVMLVHLFACPYTKVEESFNMQATHDILNFGLDIDKYDHLEFPGVVPRSFIGPLCIAAVSSPFVLLNNITGGNKLVQQYITRAVLGQATSLSFFLFCNAIESGFGKNVKRWLILITMTQFHFMFYMSRPLPNIFALSMVLLALTSWLHQKHKLFIWLSGAAVVLFRFELVMFLGPILLQELAVGRLKFPRFLKTTMLAGCFWLGLTVLVDSFFWQRWLWPEGEVMWFNVVLNKSSDWGTSPFLWYFYSVLPRALSATVILIPVGVYLTRQVTVLLWPALGYILLFSFLPHKELRFILYTFPVLNTVAACALATLWRNKEKSLSRRFLALGSSSLLLGNVLLTTGFLYIAHYNYPGGAALRLLHQLEENNSDVHVHIDVFTAQTGVTRFGQLRDDWIYNKTEDLAPGGVDMQSFTHLLIGAPSEDSHEVTTFSQTHSVQAKVEAFERIKFDKNLLPPLQLSFTNKCFLLKKNTVGA</sequence>
<feature type="transmembrane region" description="Helical" evidence="12">
    <location>
        <begin position="142"/>
        <end position="158"/>
    </location>
</feature>
<feature type="transmembrane region" description="Helical" evidence="12">
    <location>
        <begin position="164"/>
        <end position="188"/>
    </location>
</feature>
<evidence type="ECO:0000256" key="4">
    <source>
        <dbReference type="ARBA" id="ARBA00022676"/>
    </source>
</evidence>
<evidence type="ECO:0000256" key="5">
    <source>
        <dbReference type="ARBA" id="ARBA00022679"/>
    </source>
</evidence>
<keyword evidence="7 12" id="KW-0256">Endoplasmic reticulum</keyword>
<accession>A0ABM0JLM0</accession>
<comment type="catalytic activity">
    <reaction evidence="11">
        <text>an alpha-D-Man-(1-&gt;2)-alpha-D-Man-(1-&gt;2)-alpha-D-Man-(1-&gt;3)-[alpha-D-Man-(1-&gt;2)-alpha-D-Man-(1-&gt;3)-alpha-D-Man-(1-&gt;6)]-beta-D-Man-(1-&gt;4)-beta-D-GlcNAc-(1-&gt;4)-alpha-D-GlcNAc-diphospho-di-trans,poly-cis-dolichol + a di-trans,poly-cis-dolichyl beta-D-mannosyl phosphate = an alpha-D-Man-(1-&gt;2)-alpha-D-Man-(1-&gt;2)-alpha-D-Man-(1-&gt;3)-[alpha-D-Man-(1-&gt;2)-alpha-D-Man-(1-&gt;3)-[alpha-D-Man-(1-&gt;6)]-alpha-D-Man-(1-&gt;6)]-beta-D-Man-(1-&gt;4)-beta-D-GlcNAc-(1-&gt;4)-alpha-D-GlcNAc-diphospho-di-trans,poly-cis-dolichol + a di-trans,poly-cis-dolichyl phosphate + H(+)</text>
        <dbReference type="Rhea" id="RHEA:29535"/>
        <dbReference type="Rhea" id="RHEA-COMP:19498"/>
        <dbReference type="Rhea" id="RHEA-COMP:19501"/>
        <dbReference type="Rhea" id="RHEA-COMP:19518"/>
        <dbReference type="Rhea" id="RHEA-COMP:19519"/>
        <dbReference type="ChEBI" id="CHEBI:15378"/>
        <dbReference type="ChEBI" id="CHEBI:57683"/>
        <dbReference type="ChEBI" id="CHEBI:58211"/>
        <dbReference type="ChEBI" id="CHEBI:132517"/>
        <dbReference type="ChEBI" id="CHEBI:132519"/>
        <dbReference type="EC" id="2.4.1.260"/>
    </reaction>
    <physiologicalReaction direction="left-to-right" evidence="11">
        <dbReference type="Rhea" id="RHEA:29536"/>
    </physiologicalReaction>
</comment>
<dbReference type="PANTHER" id="PTHR22760:SF1">
    <property type="entry name" value="DOL-P-MAN:MAN(7)GLCNAC(2)-PP-DOL ALPHA-1,6-MANNOSYLTRANSFERASE"/>
    <property type="match status" value="1"/>
</dbReference>
<comment type="pathway">
    <text evidence="2">Protein modification; protein glycosylation.</text>
</comment>
<organism evidence="14 15">
    <name type="scientific">Aplysia californica</name>
    <name type="common">California sea hare</name>
    <dbReference type="NCBI Taxonomy" id="6500"/>
    <lineage>
        <taxon>Eukaryota</taxon>
        <taxon>Metazoa</taxon>
        <taxon>Spiralia</taxon>
        <taxon>Lophotrochozoa</taxon>
        <taxon>Mollusca</taxon>
        <taxon>Gastropoda</taxon>
        <taxon>Heterobranchia</taxon>
        <taxon>Euthyneura</taxon>
        <taxon>Tectipleura</taxon>
        <taxon>Aplysiida</taxon>
        <taxon>Aplysioidea</taxon>
        <taxon>Aplysiidae</taxon>
        <taxon>Aplysia</taxon>
    </lineage>
</organism>
<dbReference type="InterPro" id="IPR005599">
    <property type="entry name" value="GPI_mannosylTrfase"/>
</dbReference>
<evidence type="ECO:0000256" key="9">
    <source>
        <dbReference type="ARBA" id="ARBA00023136"/>
    </source>
</evidence>
<dbReference type="Pfam" id="PF03901">
    <property type="entry name" value="Glyco_transf_22"/>
    <property type="match status" value="1"/>
</dbReference>
<feature type="transmembrane region" description="Helical" evidence="12">
    <location>
        <begin position="200"/>
        <end position="224"/>
    </location>
</feature>
<dbReference type="PANTHER" id="PTHR22760">
    <property type="entry name" value="GLYCOSYLTRANSFERASE"/>
    <property type="match status" value="1"/>
</dbReference>
<feature type="transmembrane region" description="Helical" evidence="12">
    <location>
        <begin position="60"/>
        <end position="77"/>
    </location>
</feature>
<protein>
    <recommendedName>
        <fullName evidence="12">Mannosyltransferase</fullName>
        <ecNumber evidence="12">2.4.1.-</ecNumber>
    </recommendedName>
</protein>
<feature type="chain" id="PRO_5046765652" description="Mannosyltransferase" evidence="13">
    <location>
        <begin position="26"/>
        <end position="485"/>
    </location>
</feature>
<comment type="subcellular location">
    <subcellularLocation>
        <location evidence="1 12">Endoplasmic reticulum membrane</location>
        <topology evidence="1 12">Multi-pass membrane protein</topology>
    </subcellularLocation>
</comment>
<evidence type="ECO:0000256" key="10">
    <source>
        <dbReference type="ARBA" id="ARBA00044721"/>
    </source>
</evidence>
<evidence type="ECO:0000256" key="1">
    <source>
        <dbReference type="ARBA" id="ARBA00004477"/>
    </source>
</evidence>
<keyword evidence="13" id="KW-0732">Signal</keyword>
<feature type="transmembrane region" description="Helical" evidence="12">
    <location>
        <begin position="336"/>
        <end position="359"/>
    </location>
</feature>
<evidence type="ECO:0000256" key="8">
    <source>
        <dbReference type="ARBA" id="ARBA00022989"/>
    </source>
</evidence>
<name>A0ABM0JLM0_APLCA</name>
<comment type="function">
    <text evidence="10">Mannosyltransferase that operates in the biosynthetic pathway of dolichol-linked oligosaccharides, the glycan precursors employed in protein asparagine (N)-glycosylation. The assembly of dolichol-linked oligosaccharides begins on the cytosolic side of the endoplasmic reticulum membrane and finishes in its lumen. The sequential addition of sugars to dolichol pyrophosphate produces dolichol-linked oligosaccharides containing fourteen sugars, including two GlcNAcs, nine mannoses and three glucoses. Once assembled, the oligosaccharide is transferred from the lipid to nascent proteins by oligosaccharyltransferases. In the lumen of the endoplasmic reticulum, adds the eighth mannose residue in an alpha-1,6 linkage onto Man(7)GlcNAc(2)-PP-dolichol to produce Man(8)GlcNAc(2)-PP-dolichol.</text>
</comment>
<evidence type="ECO:0000313" key="14">
    <source>
        <dbReference type="Proteomes" id="UP000694888"/>
    </source>
</evidence>
<keyword evidence="5" id="KW-0808">Transferase</keyword>
<keyword evidence="14" id="KW-1185">Reference proteome</keyword>
<dbReference type="Proteomes" id="UP000694888">
    <property type="component" value="Unplaced"/>
</dbReference>
<keyword evidence="6 12" id="KW-0812">Transmembrane</keyword>
<evidence type="ECO:0000256" key="2">
    <source>
        <dbReference type="ARBA" id="ARBA00004922"/>
    </source>
</evidence>
<keyword evidence="8 12" id="KW-1133">Transmembrane helix</keyword>
<evidence type="ECO:0000256" key="12">
    <source>
        <dbReference type="RuleBase" id="RU363075"/>
    </source>
</evidence>
<dbReference type="EC" id="2.4.1.-" evidence="12"/>
<evidence type="ECO:0000313" key="15">
    <source>
        <dbReference type="RefSeq" id="XP_005096585.1"/>
    </source>
</evidence>
<evidence type="ECO:0000256" key="11">
    <source>
        <dbReference type="ARBA" id="ARBA00048899"/>
    </source>
</evidence>
<evidence type="ECO:0000256" key="3">
    <source>
        <dbReference type="ARBA" id="ARBA00007063"/>
    </source>
</evidence>
<feature type="transmembrane region" description="Helical" evidence="12">
    <location>
        <begin position="283"/>
        <end position="299"/>
    </location>
</feature>
<evidence type="ECO:0000256" key="6">
    <source>
        <dbReference type="ARBA" id="ARBA00022692"/>
    </source>
</evidence>
<evidence type="ECO:0000256" key="7">
    <source>
        <dbReference type="ARBA" id="ARBA00022824"/>
    </source>
</evidence>
<keyword evidence="9 12" id="KW-0472">Membrane</keyword>
<proteinExistence type="inferred from homology"/>
<comment type="similarity">
    <text evidence="3 12">Belongs to the glycosyltransferase 22 family.</text>
</comment>
<gene>
    <name evidence="15" type="primary">LOC101851118</name>
</gene>
<keyword evidence="4 12" id="KW-0328">Glycosyltransferase</keyword>
<reference evidence="15" key="1">
    <citation type="submission" date="2025-08" db="UniProtKB">
        <authorList>
            <consortium name="RefSeq"/>
        </authorList>
    </citation>
    <scope>IDENTIFICATION</scope>
</reference>